<dbReference type="Proteomes" id="UP000095042">
    <property type="component" value="Unassembled WGS sequence"/>
</dbReference>
<dbReference type="InterPro" id="IPR011004">
    <property type="entry name" value="Trimer_LpxA-like_sf"/>
</dbReference>
<dbReference type="Gene3D" id="2.160.10.10">
    <property type="entry name" value="Hexapeptide repeat proteins"/>
    <property type="match status" value="1"/>
</dbReference>
<dbReference type="RefSeq" id="WP_069624948.1">
    <property type="nucleotide sequence ID" value="NZ_LPWD01000441.1"/>
</dbReference>
<dbReference type="InterPro" id="IPR050484">
    <property type="entry name" value="Transf_Hexapept/Carb_Anhydrase"/>
</dbReference>
<reference evidence="1 2" key="1">
    <citation type="journal article" date="2016" name="Environ. Microbiol.">
        <title>New Methyloceanibacter diversity from North Sea sediments includes methanotroph containing solely the soluble methane monooxygenase.</title>
        <authorList>
            <person name="Vekeman B."/>
            <person name="Kerckhof F.M."/>
            <person name="Cremers G."/>
            <person name="de Vos P."/>
            <person name="Vandamme P."/>
            <person name="Boon N."/>
            <person name="Op den Camp H.J."/>
            <person name="Heylen K."/>
        </authorList>
    </citation>
    <scope>NUCLEOTIDE SEQUENCE [LARGE SCALE GENOMIC DNA]</scope>
    <source>
        <strain evidence="1 2">R-67177</strain>
    </source>
</reference>
<dbReference type="SUPFAM" id="SSF51161">
    <property type="entry name" value="Trimeric LpxA-like enzymes"/>
    <property type="match status" value="1"/>
</dbReference>
<dbReference type="InterPro" id="IPR047324">
    <property type="entry name" value="LbH_gamma_CA-like"/>
</dbReference>
<comment type="caution">
    <text evidence="1">The sequence shown here is derived from an EMBL/GenBank/DDBJ whole genome shotgun (WGS) entry which is preliminary data.</text>
</comment>
<dbReference type="OrthoDB" id="9803036at2"/>
<accession>A0A1E3W194</accession>
<dbReference type="AlphaFoldDB" id="A0A1E3W194"/>
<sequence>MAIYELDGQAPEFPADGLYWVAETATVVGRVRLHSDVSIWWGAVLRGDNEWIEIGARSQIQDNATLHTDPGFPLTIGKDCVIGHNVILHGCAIGDNTLIGMGTTILNGARIGANCLVGANALITEGKVFPDNSVILGAPAKALREVDDKGRAMIARGADVYVKRWKQYAAGLKRIA</sequence>
<dbReference type="CDD" id="cd04645">
    <property type="entry name" value="LbH_gamma_CA_like"/>
    <property type="match status" value="1"/>
</dbReference>
<proteinExistence type="predicted"/>
<dbReference type="EMBL" id="LPWD01000441">
    <property type="protein sequence ID" value="ODR99552.1"/>
    <property type="molecule type" value="Genomic_DNA"/>
</dbReference>
<evidence type="ECO:0000313" key="1">
    <source>
        <dbReference type="EMBL" id="ODR99552.1"/>
    </source>
</evidence>
<keyword evidence="2" id="KW-1185">Reference proteome</keyword>
<dbReference type="Pfam" id="PF00132">
    <property type="entry name" value="Hexapep"/>
    <property type="match status" value="1"/>
</dbReference>
<name>A0A1E3W194_9HYPH</name>
<evidence type="ECO:0000313" key="2">
    <source>
        <dbReference type="Proteomes" id="UP000095042"/>
    </source>
</evidence>
<organism evidence="1 2">
    <name type="scientific">Methyloceanibacter marginalis</name>
    <dbReference type="NCBI Taxonomy" id="1774971"/>
    <lineage>
        <taxon>Bacteria</taxon>
        <taxon>Pseudomonadati</taxon>
        <taxon>Pseudomonadota</taxon>
        <taxon>Alphaproteobacteria</taxon>
        <taxon>Hyphomicrobiales</taxon>
        <taxon>Hyphomicrobiaceae</taxon>
        <taxon>Methyloceanibacter</taxon>
    </lineage>
</organism>
<gene>
    <name evidence="1" type="ORF">AUC71_03640</name>
</gene>
<dbReference type="PANTHER" id="PTHR13061">
    <property type="entry name" value="DYNACTIN SUBUNIT P25"/>
    <property type="match status" value="1"/>
</dbReference>
<dbReference type="PANTHER" id="PTHR13061:SF29">
    <property type="entry name" value="GAMMA CARBONIC ANHYDRASE-LIKE 1, MITOCHONDRIAL-RELATED"/>
    <property type="match status" value="1"/>
</dbReference>
<dbReference type="InterPro" id="IPR001451">
    <property type="entry name" value="Hexapep"/>
</dbReference>
<protein>
    <submittedName>
        <fullName evidence="1">Gamma carbonic anhydrase family protein</fullName>
    </submittedName>
</protein>